<sequence>MFDFAQTRVIRTEPFLFDFGVGLVVGTMVATHLGWRPVEAVVAGDQCLTFDGGLQVVTAVSRRTVKTKGAAADPLTWPLVVPVGALGNREELMLLPEQAVLIESDTAEQVFGDPFALIPAAALDGLRGVYRKPPAAEIEVVTLHFSQDEIVYANVGALFYCPVQTDLLAEPTVPAYEALSMDDAELLVHFLKQEDAGQVAYGQATRAFRLAA</sequence>
<proteinExistence type="predicted"/>
<gene>
    <name evidence="2" type="ORF">LGQ03_05300</name>
</gene>
<comment type="caution">
    <text evidence="2">The sequence shown here is derived from an EMBL/GenBank/DDBJ whole genome shotgun (WGS) entry which is preliminary data.</text>
</comment>
<name>A0ABS8BSD2_9RHOB</name>
<evidence type="ECO:0000259" key="1">
    <source>
        <dbReference type="Pfam" id="PF13403"/>
    </source>
</evidence>
<feature type="domain" description="Hedgehog/Intein (Hint)" evidence="1">
    <location>
        <begin position="23"/>
        <end position="154"/>
    </location>
</feature>
<reference evidence="2" key="1">
    <citation type="submission" date="2021-10" db="EMBL/GenBank/DDBJ databases">
        <title>Loktanella gaetbuli sp. nov., isolated from a tidal flat.</title>
        <authorList>
            <person name="Park S."/>
            <person name="Yoon J.-H."/>
        </authorList>
    </citation>
    <scope>NUCLEOTIDE SEQUENCE</scope>
    <source>
        <strain evidence="2">TSTF-M6</strain>
    </source>
</reference>
<dbReference type="RefSeq" id="WP_226747556.1">
    <property type="nucleotide sequence ID" value="NZ_JAJATZ010000002.1"/>
</dbReference>
<dbReference type="SUPFAM" id="SSF51294">
    <property type="entry name" value="Hedgehog/intein (Hint) domain"/>
    <property type="match status" value="1"/>
</dbReference>
<accession>A0ABS8BSD2</accession>
<dbReference type="InterPro" id="IPR036844">
    <property type="entry name" value="Hint_dom_sf"/>
</dbReference>
<dbReference type="InterPro" id="IPR028992">
    <property type="entry name" value="Hedgehog/Intein_dom"/>
</dbReference>
<protein>
    <submittedName>
        <fullName evidence="2">Hint domain-containing protein</fullName>
    </submittedName>
</protein>
<evidence type="ECO:0000313" key="2">
    <source>
        <dbReference type="EMBL" id="MCB5198648.1"/>
    </source>
</evidence>
<keyword evidence="3" id="KW-1185">Reference proteome</keyword>
<dbReference type="EMBL" id="JAJATZ010000002">
    <property type="protein sequence ID" value="MCB5198648.1"/>
    <property type="molecule type" value="Genomic_DNA"/>
</dbReference>
<dbReference type="Proteomes" id="UP001138961">
    <property type="component" value="Unassembled WGS sequence"/>
</dbReference>
<evidence type="ECO:0000313" key="3">
    <source>
        <dbReference type="Proteomes" id="UP001138961"/>
    </source>
</evidence>
<organism evidence="2 3">
    <name type="scientific">Loktanella gaetbuli</name>
    <dbReference type="NCBI Taxonomy" id="2881335"/>
    <lineage>
        <taxon>Bacteria</taxon>
        <taxon>Pseudomonadati</taxon>
        <taxon>Pseudomonadota</taxon>
        <taxon>Alphaproteobacteria</taxon>
        <taxon>Rhodobacterales</taxon>
        <taxon>Roseobacteraceae</taxon>
        <taxon>Loktanella</taxon>
    </lineage>
</organism>
<dbReference type="Pfam" id="PF13403">
    <property type="entry name" value="Hint_2"/>
    <property type="match status" value="1"/>
</dbReference>